<organism evidence="3 4">
    <name type="scientific">Streptomyces coerulescens</name>
    <dbReference type="NCBI Taxonomy" id="29304"/>
    <lineage>
        <taxon>Bacteria</taxon>
        <taxon>Bacillati</taxon>
        <taxon>Actinomycetota</taxon>
        <taxon>Actinomycetes</taxon>
        <taxon>Kitasatosporales</taxon>
        <taxon>Streptomycetaceae</taxon>
        <taxon>Streptomyces</taxon>
    </lineage>
</organism>
<evidence type="ECO:0000256" key="1">
    <source>
        <dbReference type="SAM" id="MobiDB-lite"/>
    </source>
</evidence>
<feature type="compositionally biased region" description="Basic and acidic residues" evidence="1">
    <location>
        <begin position="67"/>
        <end position="78"/>
    </location>
</feature>
<evidence type="ECO:0000313" key="4">
    <source>
        <dbReference type="Proteomes" id="UP001596263"/>
    </source>
</evidence>
<evidence type="ECO:0000256" key="2">
    <source>
        <dbReference type="SAM" id="Phobius"/>
    </source>
</evidence>
<keyword evidence="4" id="KW-1185">Reference proteome</keyword>
<gene>
    <name evidence="3" type="ORF">ACFPQ9_41010</name>
</gene>
<feature type="transmembrane region" description="Helical" evidence="2">
    <location>
        <begin position="27"/>
        <end position="45"/>
    </location>
</feature>
<protein>
    <submittedName>
        <fullName evidence="3">Uncharacterized protein</fullName>
    </submittedName>
</protein>
<reference evidence="4" key="1">
    <citation type="journal article" date="2019" name="Int. J. Syst. Evol. Microbiol.">
        <title>The Global Catalogue of Microorganisms (GCM) 10K type strain sequencing project: providing services to taxonomists for standard genome sequencing and annotation.</title>
        <authorList>
            <consortium name="The Broad Institute Genomics Platform"/>
            <consortium name="The Broad Institute Genome Sequencing Center for Infectious Disease"/>
            <person name="Wu L."/>
            <person name="Ma J."/>
        </authorList>
    </citation>
    <scope>NUCLEOTIDE SEQUENCE [LARGE SCALE GENOMIC DNA]</scope>
    <source>
        <strain evidence="4">KCTC 42586</strain>
    </source>
</reference>
<dbReference type="RefSeq" id="WP_380864760.1">
    <property type="nucleotide sequence ID" value="NZ_JBHSKM010000046.1"/>
</dbReference>
<feature type="transmembrane region" description="Helical" evidence="2">
    <location>
        <begin position="97"/>
        <end position="119"/>
    </location>
</feature>
<keyword evidence="2" id="KW-0472">Membrane</keyword>
<evidence type="ECO:0000313" key="3">
    <source>
        <dbReference type="EMBL" id="MFC5220210.1"/>
    </source>
</evidence>
<dbReference type="EMBL" id="JBHSKM010000046">
    <property type="protein sequence ID" value="MFC5220210.1"/>
    <property type="molecule type" value="Genomic_DNA"/>
</dbReference>
<accession>A0ABW0D0A6</accession>
<sequence>MPTSSPTPAPATGAPCGSSRWRRFGSATRAALVVALMLCAVVHGMTEQTHAAVSPAAVPSAMTTGGDSHDHPHGPHETEDCAADAIVRSASSTAEDLPLGATALVVLTTVSVVVGGPLVRREPRRRRSARTGRVALARTSRWRI</sequence>
<keyword evidence="2" id="KW-0812">Transmembrane</keyword>
<name>A0ABW0D0A6_STRCD</name>
<feature type="region of interest" description="Disordered" evidence="1">
    <location>
        <begin position="53"/>
        <end position="78"/>
    </location>
</feature>
<keyword evidence="2" id="KW-1133">Transmembrane helix</keyword>
<proteinExistence type="predicted"/>
<comment type="caution">
    <text evidence="3">The sequence shown here is derived from an EMBL/GenBank/DDBJ whole genome shotgun (WGS) entry which is preliminary data.</text>
</comment>
<dbReference type="Proteomes" id="UP001596263">
    <property type="component" value="Unassembled WGS sequence"/>
</dbReference>